<organism evidence="2">
    <name type="scientific">Penicillium chrysogenum</name>
    <name type="common">Penicillium notatum</name>
    <dbReference type="NCBI Taxonomy" id="5076"/>
    <lineage>
        <taxon>Eukaryota</taxon>
        <taxon>Fungi</taxon>
        <taxon>Dikarya</taxon>
        <taxon>Ascomycota</taxon>
        <taxon>Pezizomycotina</taxon>
        <taxon>Eurotiomycetes</taxon>
        <taxon>Eurotiomycetidae</taxon>
        <taxon>Eurotiales</taxon>
        <taxon>Aspergillaceae</taxon>
        <taxon>Penicillium</taxon>
        <taxon>Penicillium chrysogenum species complex</taxon>
    </lineage>
</organism>
<proteinExistence type="predicted"/>
<evidence type="ECO:0000256" key="1">
    <source>
        <dbReference type="SAM" id="MobiDB-lite"/>
    </source>
</evidence>
<name>A0A167SBM3_PENCH</name>
<evidence type="ECO:0000313" key="2">
    <source>
        <dbReference type="EMBL" id="KZN86993.1"/>
    </source>
</evidence>
<gene>
    <name evidence="2" type="ORF">EN45_055470</name>
</gene>
<protein>
    <submittedName>
        <fullName evidence="2">Uncharacterized protein</fullName>
    </submittedName>
</protein>
<accession>A0A167SBM3</accession>
<dbReference type="EMBL" id="CM002799">
    <property type="protein sequence ID" value="KZN86993.1"/>
    <property type="molecule type" value="Genomic_DNA"/>
</dbReference>
<feature type="region of interest" description="Disordered" evidence="1">
    <location>
        <begin position="67"/>
        <end position="93"/>
    </location>
</feature>
<dbReference type="Proteomes" id="UP000076449">
    <property type="component" value="Chromosome II"/>
</dbReference>
<sequence>MATSVALGIGGWRLRKMWDSYDRNGPKEGLVYCHIGGNASHGTIKYPFTVLFGLRTGTMTFQRRHAAIDNANPPTRSYPQPGDSPVRRPPVPWAPRAIRATSLARPMRVPPHEATASTPPLQELELKVSATNAPSVAPFTFLCDN</sequence>
<dbReference type="AlphaFoldDB" id="A0A167SBM3"/>
<reference evidence="2" key="1">
    <citation type="journal article" date="2014" name="Genome Announc.">
        <title>Complete sequencing and chromosome-scale genome assembly of the industrial progenitor strain P2niaD18 from the penicillin producer Penicillium chrysogenum.</title>
        <authorList>
            <person name="Specht T."/>
            <person name="Dahlmann T.A."/>
            <person name="Zadra I."/>
            <person name="Kurnsteiner H."/>
            <person name="Kuck U."/>
        </authorList>
    </citation>
    <scope>NUCLEOTIDE SEQUENCE [LARGE SCALE GENOMIC DNA]</scope>
    <source>
        <strain evidence="2">P2niaD18</strain>
    </source>
</reference>